<evidence type="ECO:0000259" key="2">
    <source>
        <dbReference type="Pfam" id="PF07290"/>
    </source>
</evidence>
<protein>
    <submittedName>
        <fullName evidence="4">YqiJ family protein</fullName>
    </submittedName>
</protein>
<evidence type="ECO:0000256" key="1">
    <source>
        <dbReference type="SAM" id="Phobius"/>
    </source>
</evidence>
<keyword evidence="1" id="KW-0472">Membrane</keyword>
<dbReference type="InterPro" id="IPR048376">
    <property type="entry name" value="YqiJ_N"/>
</dbReference>
<keyword evidence="1" id="KW-0812">Transmembrane</keyword>
<dbReference type="Pfam" id="PF21001">
    <property type="entry name" value="YqiJ_N"/>
    <property type="match status" value="1"/>
</dbReference>
<name>A0ABY3R5Q9_9BRAD</name>
<accession>A0ABY3R5Q9</accession>
<dbReference type="RefSeq" id="WP_231318172.1">
    <property type="nucleotide sequence ID" value="NZ_CP088156.1"/>
</dbReference>
<organism evidence="4 5">
    <name type="scientific">Bradyrhizobium ontarionense</name>
    <dbReference type="NCBI Taxonomy" id="2898149"/>
    <lineage>
        <taxon>Bacteria</taxon>
        <taxon>Pseudomonadati</taxon>
        <taxon>Pseudomonadota</taxon>
        <taxon>Alphaproteobacteria</taxon>
        <taxon>Hyphomicrobiales</taxon>
        <taxon>Nitrobacteraceae</taxon>
        <taxon>Bradyrhizobium</taxon>
    </lineage>
</organism>
<keyword evidence="1" id="KW-1133">Transmembrane helix</keyword>
<evidence type="ECO:0000313" key="4">
    <source>
        <dbReference type="EMBL" id="UFZ02382.1"/>
    </source>
</evidence>
<feature type="transmembrane region" description="Helical" evidence="1">
    <location>
        <begin position="61"/>
        <end position="90"/>
    </location>
</feature>
<feature type="transmembrane region" description="Helical" evidence="1">
    <location>
        <begin position="15"/>
        <end position="40"/>
    </location>
</feature>
<sequence>MNIVDHFMQPEVRPFAVAAMMIVLVGGVEVGSMLIGLSISELLGQTVDLGHDGNGGSISHVLSWINVGGVPLMICILLALGIFSMLGFLIQDVARLIAAALPPSAAGVLAAIVTVPLLRSSTRYAARLIPQDESYAVGLSDLVGRTGEVAVGPLDQGLPGRVRVRDIHGNWHTVTASAAPDSPPLPEGASVLLVDRKGGRFVAIAAADELTPSQPDRLSRK</sequence>
<dbReference type="EMBL" id="CP088156">
    <property type="protein sequence ID" value="UFZ02382.1"/>
    <property type="molecule type" value="Genomic_DNA"/>
</dbReference>
<proteinExistence type="predicted"/>
<gene>
    <name evidence="4" type="ORF">LQG66_24195</name>
</gene>
<dbReference type="Pfam" id="PF07290">
    <property type="entry name" value="YqiJ_OB"/>
    <property type="match status" value="1"/>
</dbReference>
<feature type="transmembrane region" description="Helical" evidence="1">
    <location>
        <begin position="96"/>
        <end position="118"/>
    </location>
</feature>
<dbReference type="InterPro" id="IPR010840">
    <property type="entry name" value="YqiJ_OB"/>
</dbReference>
<keyword evidence="5" id="KW-1185">Reference proteome</keyword>
<reference evidence="4" key="1">
    <citation type="journal article" date="2024" name="Antonie Van Leeuwenhoek">
        <title>Bradyrhizobium ontarionense sp. nov., a novel bacterial symbiont isolated from Aeschynomene indica (Indian jointvetch), harbours photosynthesis, nitrogen fixation and nitrous oxide (N2O) reductase genes.</title>
        <authorList>
            <person name="Bromfield E.S.P."/>
            <person name="Cloutier S."/>
        </authorList>
    </citation>
    <scope>NUCLEOTIDE SEQUENCE</scope>
    <source>
        <strain evidence="4">A19</strain>
    </source>
</reference>
<evidence type="ECO:0000259" key="3">
    <source>
        <dbReference type="Pfam" id="PF21001"/>
    </source>
</evidence>
<feature type="domain" description="Inner membrane protein YqiJ N-terminal" evidence="3">
    <location>
        <begin position="14"/>
        <end position="119"/>
    </location>
</feature>
<evidence type="ECO:0000313" key="5">
    <source>
        <dbReference type="Proteomes" id="UP001431010"/>
    </source>
</evidence>
<dbReference type="Proteomes" id="UP001431010">
    <property type="component" value="Chromosome"/>
</dbReference>
<feature type="domain" description="Inner membrane protein YqiJ OB-fold" evidence="2">
    <location>
        <begin position="142"/>
        <end position="204"/>
    </location>
</feature>